<dbReference type="InterPro" id="IPR001387">
    <property type="entry name" value="Cro/C1-type_HTH"/>
</dbReference>
<dbReference type="Pfam" id="PF13560">
    <property type="entry name" value="HTH_31"/>
    <property type="match status" value="1"/>
</dbReference>
<gene>
    <name evidence="3" type="ordered locus">Slip_0240</name>
</gene>
<dbReference type="Proteomes" id="UP000000378">
    <property type="component" value="Chromosome"/>
</dbReference>
<reference evidence="3 4" key="2">
    <citation type="journal article" date="2010" name="Stand. Genomic Sci.">
        <title>Complete genome sequence of Syntrophothermus lipocalidus type strain (TGB-C1).</title>
        <authorList>
            <person name="Djao O.D."/>
            <person name="Zhang X."/>
            <person name="Lucas S."/>
            <person name="Lapidus A."/>
            <person name="Del Rio T.G."/>
            <person name="Nolan M."/>
            <person name="Tice H."/>
            <person name="Cheng J.F."/>
            <person name="Han C."/>
            <person name="Tapia R."/>
            <person name="Goodwin L."/>
            <person name="Pitluck S."/>
            <person name="Liolios K."/>
            <person name="Ivanova N."/>
            <person name="Mavromatis K."/>
            <person name="Mikhailova N."/>
            <person name="Ovchinnikova G."/>
            <person name="Pati A."/>
            <person name="Brambilla E."/>
            <person name="Chen A."/>
            <person name="Palaniappan K."/>
            <person name="Land M."/>
            <person name="Hauser L."/>
            <person name="Chang Y.J."/>
            <person name="Jeffries C.D."/>
            <person name="Rohde M."/>
            <person name="Sikorski J."/>
            <person name="Spring S."/>
            <person name="Goker M."/>
            <person name="Detter J.C."/>
            <person name="Woyke T."/>
            <person name="Bristow J."/>
            <person name="Eisen J.A."/>
            <person name="Markowitz V."/>
            <person name="Hugenholtz P."/>
            <person name="Kyrpides N.C."/>
            <person name="Klenk H.P."/>
        </authorList>
    </citation>
    <scope>NUCLEOTIDE SEQUENCE [LARGE SCALE GENOMIC DNA]</scope>
    <source>
        <strain evidence="4">DSM 12680 / TGB-C1</strain>
    </source>
</reference>
<accession>D7CJD8</accession>
<dbReference type="InterPro" id="IPR010982">
    <property type="entry name" value="Lambda_DNA-bd_dom_sf"/>
</dbReference>
<dbReference type="Gene3D" id="1.10.260.40">
    <property type="entry name" value="lambda repressor-like DNA-binding domains"/>
    <property type="match status" value="1"/>
</dbReference>
<dbReference type="GO" id="GO:0003700">
    <property type="term" value="F:DNA-binding transcription factor activity"/>
    <property type="evidence" value="ECO:0007669"/>
    <property type="project" value="TreeGrafter"/>
</dbReference>
<name>D7CJD8_SYNLT</name>
<dbReference type="RefSeq" id="WP_013174429.1">
    <property type="nucleotide sequence ID" value="NC_014220.1"/>
</dbReference>
<dbReference type="GO" id="GO:0005829">
    <property type="term" value="C:cytosol"/>
    <property type="evidence" value="ECO:0007669"/>
    <property type="project" value="TreeGrafter"/>
</dbReference>
<keyword evidence="4" id="KW-1185">Reference proteome</keyword>
<proteinExistence type="predicted"/>
<dbReference type="SMART" id="SM00530">
    <property type="entry name" value="HTH_XRE"/>
    <property type="match status" value="1"/>
</dbReference>
<dbReference type="PROSITE" id="PS50943">
    <property type="entry name" value="HTH_CROC1"/>
    <property type="match status" value="1"/>
</dbReference>
<dbReference type="InterPro" id="IPR050807">
    <property type="entry name" value="TransReg_Diox_bact_type"/>
</dbReference>
<dbReference type="STRING" id="643648.Slip_0240"/>
<evidence type="ECO:0000313" key="4">
    <source>
        <dbReference type="Proteomes" id="UP000000378"/>
    </source>
</evidence>
<feature type="domain" description="HTH cro/C1-type" evidence="2">
    <location>
        <begin position="12"/>
        <end position="66"/>
    </location>
</feature>
<keyword evidence="1" id="KW-0238">DNA-binding</keyword>
<dbReference type="OrthoDB" id="371153at2"/>
<dbReference type="eggNOG" id="COG1396">
    <property type="taxonomic scope" value="Bacteria"/>
</dbReference>
<organism evidence="3 4">
    <name type="scientific">Syntrophothermus lipocalidus (strain DSM 12680 / TGB-C1)</name>
    <dbReference type="NCBI Taxonomy" id="643648"/>
    <lineage>
        <taxon>Bacteria</taxon>
        <taxon>Bacillati</taxon>
        <taxon>Bacillota</taxon>
        <taxon>Clostridia</taxon>
        <taxon>Eubacteriales</taxon>
        <taxon>Syntrophomonadaceae</taxon>
        <taxon>Syntrophothermus</taxon>
    </lineage>
</organism>
<reference evidence="4" key="1">
    <citation type="journal article" date="2010" name="Stand. Genomic Sci.">
        <title>Complete genome sequence of Syntrophothermus lipocalidus type strain (TGB-C1T).</title>
        <authorList>
            <consortium name="US DOE Joint Genome Institute (JGI-PGF)"/>
            <person name="Djao O."/>
            <person name="Zhang X."/>
            <person name="Lucas S."/>
            <person name="Lapidus A."/>
            <person name="Glavina Del Rio T."/>
            <person name="Nolan M."/>
            <person name="Tice H."/>
            <person name="Cheng J."/>
            <person name="Han C."/>
            <person name="Tapia R."/>
            <person name="Goodwin L."/>
            <person name="Pitluck S."/>
            <person name="Liolios K."/>
            <person name="Ivanova N."/>
            <person name="Mavromatis K."/>
            <person name="Mikhailova N."/>
            <person name="Ovchinnikova G."/>
            <person name="Pati A."/>
            <person name="Brambilla E."/>
            <person name="Chen A."/>
            <person name="Palaniappan K."/>
            <person name="Land M."/>
            <person name="Hauser L."/>
            <person name="Chang Y."/>
            <person name="Jeffries C."/>
            <person name="Rohde M."/>
            <person name="Sikorski J."/>
            <person name="Spring S."/>
            <person name="Goker M."/>
            <person name="Detter J."/>
            <person name="Woyke T."/>
            <person name="Bristow J."/>
            <person name="Eisen J."/>
            <person name="Markowitz V."/>
            <person name="Hugenholtz P."/>
            <person name="Kyrpides N."/>
            <person name="Klenk H."/>
        </authorList>
    </citation>
    <scope>NUCLEOTIDE SEQUENCE [LARGE SCALE GENOMIC DNA]</scope>
    <source>
        <strain evidence="4">DSM 12680 / TGB-C1</strain>
    </source>
</reference>
<dbReference type="PANTHER" id="PTHR46797">
    <property type="entry name" value="HTH-TYPE TRANSCRIPTIONAL REGULATOR"/>
    <property type="match status" value="1"/>
</dbReference>
<dbReference type="KEGG" id="slp:Slip_0240"/>
<evidence type="ECO:0000256" key="1">
    <source>
        <dbReference type="ARBA" id="ARBA00023125"/>
    </source>
</evidence>
<dbReference type="SUPFAM" id="SSF47413">
    <property type="entry name" value="lambda repressor-like DNA-binding domains"/>
    <property type="match status" value="1"/>
</dbReference>
<dbReference type="PANTHER" id="PTHR46797:SF1">
    <property type="entry name" value="METHYLPHOSPHONATE SYNTHASE"/>
    <property type="match status" value="1"/>
</dbReference>
<dbReference type="AlphaFoldDB" id="D7CJD8"/>
<dbReference type="GO" id="GO:0003677">
    <property type="term" value="F:DNA binding"/>
    <property type="evidence" value="ECO:0007669"/>
    <property type="project" value="UniProtKB-KW"/>
</dbReference>
<dbReference type="HOGENOM" id="CLU_066192_17_6_9"/>
<dbReference type="CDD" id="cd00093">
    <property type="entry name" value="HTH_XRE"/>
    <property type="match status" value="1"/>
</dbReference>
<sequence>MQLDLKALGRRIREQRQKLGLSRSQLAEIIGVSDYYVGQLERGERVMSLAVFMRFVFCLRVSPDYLLTGAQNDNILSVGDPGHTHYFASSKPDPELTELLARCSSQELELIKEIVKLLLAYTSAQSLR</sequence>
<dbReference type="EMBL" id="CP002048">
    <property type="protein sequence ID" value="ADI01027.1"/>
    <property type="molecule type" value="Genomic_DNA"/>
</dbReference>
<evidence type="ECO:0000313" key="3">
    <source>
        <dbReference type="EMBL" id="ADI01027.1"/>
    </source>
</evidence>
<protein>
    <submittedName>
        <fullName evidence="3">Transcriptional regulator, XRE family</fullName>
    </submittedName>
</protein>
<evidence type="ECO:0000259" key="2">
    <source>
        <dbReference type="PROSITE" id="PS50943"/>
    </source>
</evidence>